<proteinExistence type="predicted"/>
<reference evidence="2" key="1">
    <citation type="journal article" date="2022" name="bioRxiv">
        <title>Sequencing and chromosome-scale assembly of the giantPleurodeles waltlgenome.</title>
        <authorList>
            <person name="Brown T."/>
            <person name="Elewa A."/>
            <person name="Iarovenko S."/>
            <person name="Subramanian E."/>
            <person name="Araus A.J."/>
            <person name="Petzold A."/>
            <person name="Susuki M."/>
            <person name="Suzuki K.-i.T."/>
            <person name="Hayashi T."/>
            <person name="Toyoda A."/>
            <person name="Oliveira C."/>
            <person name="Osipova E."/>
            <person name="Leigh N.D."/>
            <person name="Simon A."/>
            <person name="Yun M.H."/>
        </authorList>
    </citation>
    <scope>NUCLEOTIDE SEQUENCE</scope>
    <source>
        <strain evidence="2">20211129_DDA</strain>
        <tissue evidence="2">Liver</tissue>
    </source>
</reference>
<accession>A0AAV7UJD6</accession>
<evidence type="ECO:0000313" key="3">
    <source>
        <dbReference type="Proteomes" id="UP001066276"/>
    </source>
</evidence>
<protein>
    <submittedName>
        <fullName evidence="2">Uncharacterized protein</fullName>
    </submittedName>
</protein>
<feature type="compositionally biased region" description="Basic and acidic residues" evidence="1">
    <location>
        <begin position="168"/>
        <end position="186"/>
    </location>
</feature>
<feature type="compositionally biased region" description="Low complexity" evidence="1">
    <location>
        <begin position="9"/>
        <end position="20"/>
    </location>
</feature>
<feature type="region of interest" description="Disordered" evidence="1">
    <location>
        <begin position="9"/>
        <end position="64"/>
    </location>
</feature>
<comment type="caution">
    <text evidence="2">The sequence shown here is derived from an EMBL/GenBank/DDBJ whole genome shotgun (WGS) entry which is preliminary data.</text>
</comment>
<dbReference type="Proteomes" id="UP001066276">
    <property type="component" value="Chromosome 3_1"/>
</dbReference>
<organism evidence="2 3">
    <name type="scientific">Pleurodeles waltl</name>
    <name type="common">Iberian ribbed newt</name>
    <dbReference type="NCBI Taxonomy" id="8319"/>
    <lineage>
        <taxon>Eukaryota</taxon>
        <taxon>Metazoa</taxon>
        <taxon>Chordata</taxon>
        <taxon>Craniata</taxon>
        <taxon>Vertebrata</taxon>
        <taxon>Euteleostomi</taxon>
        <taxon>Amphibia</taxon>
        <taxon>Batrachia</taxon>
        <taxon>Caudata</taxon>
        <taxon>Salamandroidea</taxon>
        <taxon>Salamandridae</taxon>
        <taxon>Pleurodelinae</taxon>
        <taxon>Pleurodeles</taxon>
    </lineage>
</organism>
<dbReference type="EMBL" id="JANPWB010000005">
    <property type="protein sequence ID" value="KAJ1189155.1"/>
    <property type="molecule type" value="Genomic_DNA"/>
</dbReference>
<evidence type="ECO:0000313" key="2">
    <source>
        <dbReference type="EMBL" id="KAJ1189155.1"/>
    </source>
</evidence>
<feature type="region of interest" description="Disordered" evidence="1">
    <location>
        <begin position="155"/>
        <end position="192"/>
    </location>
</feature>
<sequence length="192" mass="19679">MCPVLRCAGGAAATGRPARPVQAPAHSAPVPGGVQDPRAPGKEARAVPQRGGPPRWATQGARPRPETAPAYLLHLDPEAAQPGRGRAGDVVCADPAPQGRLQAPPYGCPGVSAPATRESLVGGPRGPLLPRLGRPAPSICYTGRVAAHTLRRLGTGSAPATHVSSRLPPDRGRSLLADLHGRDQDNCYKGGP</sequence>
<dbReference type="AlphaFoldDB" id="A0AAV7UJD6"/>
<gene>
    <name evidence="2" type="ORF">NDU88_005906</name>
</gene>
<keyword evidence="3" id="KW-1185">Reference proteome</keyword>
<name>A0AAV7UJD6_PLEWA</name>
<evidence type="ECO:0000256" key="1">
    <source>
        <dbReference type="SAM" id="MobiDB-lite"/>
    </source>
</evidence>